<accession>A0AA91Q2Q7</accession>
<proteinExistence type="predicted"/>
<feature type="transmembrane region" description="Helical" evidence="1">
    <location>
        <begin position="168"/>
        <end position="188"/>
    </location>
</feature>
<reference evidence="2 3" key="1">
    <citation type="submission" date="2017-04" db="EMBL/GenBank/DDBJ databases">
        <title>Draft genome of the yeast Clavispora lusitaniae type strain CBS 6936.</title>
        <authorList>
            <person name="Durrens P."/>
            <person name="Klopp C."/>
            <person name="Biteau N."/>
            <person name="Fitton-Ouhabi V."/>
            <person name="Dementhon K."/>
            <person name="Accoceberry I."/>
            <person name="Sherman D.J."/>
            <person name="Noel T."/>
        </authorList>
    </citation>
    <scope>NUCLEOTIDE SEQUENCE [LARGE SCALE GENOMIC DNA]</scope>
    <source>
        <strain evidence="2 3">CBS 6936</strain>
    </source>
</reference>
<dbReference type="KEGG" id="clus:A9F13_03g03289"/>
<evidence type="ECO:0000313" key="2">
    <source>
        <dbReference type="EMBL" id="OVF10178.1"/>
    </source>
</evidence>
<feature type="transmembrane region" description="Helical" evidence="1">
    <location>
        <begin position="125"/>
        <end position="148"/>
    </location>
</feature>
<protein>
    <submittedName>
        <fullName evidence="2">Uncharacterized protein</fullName>
    </submittedName>
</protein>
<feature type="transmembrane region" description="Helical" evidence="1">
    <location>
        <begin position="12"/>
        <end position="31"/>
    </location>
</feature>
<dbReference type="EMBL" id="LYUB02000003">
    <property type="protein sequence ID" value="OVF10178.1"/>
    <property type="molecule type" value="Genomic_DNA"/>
</dbReference>
<evidence type="ECO:0000313" key="3">
    <source>
        <dbReference type="Proteomes" id="UP000195602"/>
    </source>
</evidence>
<name>A0AA91Q2Q7_CLALS</name>
<feature type="transmembrane region" description="Helical" evidence="1">
    <location>
        <begin position="209"/>
        <end position="228"/>
    </location>
</feature>
<comment type="caution">
    <text evidence="2">The sequence shown here is derived from an EMBL/GenBank/DDBJ whole genome shotgun (WGS) entry which is preliminary data.</text>
</comment>
<gene>
    <name evidence="2" type="ORF">A9F13_03g03289</name>
</gene>
<dbReference type="Proteomes" id="UP000195602">
    <property type="component" value="Unassembled WGS sequence"/>
</dbReference>
<keyword evidence="1" id="KW-0812">Transmembrane</keyword>
<feature type="transmembrane region" description="Helical" evidence="1">
    <location>
        <begin position="38"/>
        <end position="60"/>
    </location>
</feature>
<dbReference type="PANTHER" id="PTHR42109:SF2">
    <property type="entry name" value="INTEGRAL MEMBRANE PROTEIN"/>
    <property type="match status" value="1"/>
</dbReference>
<evidence type="ECO:0000256" key="1">
    <source>
        <dbReference type="SAM" id="Phobius"/>
    </source>
</evidence>
<feature type="transmembrane region" description="Helical" evidence="1">
    <location>
        <begin position="66"/>
        <end position="89"/>
    </location>
</feature>
<keyword evidence="1" id="KW-0472">Membrane</keyword>
<organism evidence="2 3">
    <name type="scientific">Clavispora lusitaniae</name>
    <name type="common">Candida lusitaniae</name>
    <dbReference type="NCBI Taxonomy" id="36911"/>
    <lineage>
        <taxon>Eukaryota</taxon>
        <taxon>Fungi</taxon>
        <taxon>Dikarya</taxon>
        <taxon>Ascomycota</taxon>
        <taxon>Saccharomycotina</taxon>
        <taxon>Pichiomycetes</taxon>
        <taxon>Metschnikowiaceae</taxon>
        <taxon>Clavispora</taxon>
    </lineage>
</organism>
<dbReference type="PANTHER" id="PTHR42109">
    <property type="entry name" value="UNPLACED GENOMIC SCAFFOLD UM_SCAF_CONTIG_1.265, WHOLE GENOME SHOTGUN SEQUENCE"/>
    <property type="match status" value="1"/>
</dbReference>
<sequence>MSFISPDLGAAASFYLALYILFTLFMTGVVVRKGFMTVYTFLWAFGIIRSGGQLCGVMYAKLGPSHYKWLIAYLVLGAEGYLTLILSAFRFTCKAQMHQFGSSWILTSGPPIRTFFFRKQLSLRLIFHLLLIPANVFIIAGGSMLAGMSSEQLQTDHEGIETSRGLRTAGQAIFVFMTIAAVFLNLYVYVKEGVRNKLTIGVMCASPFLLVRGVFGILSIYVASMNYFDTTNYSAGGSTSHKLTIYEYVLSTTMEFVASCCLASTLWFSSGNQGVLNQDEEK</sequence>
<dbReference type="AlphaFoldDB" id="A0AA91Q2Q7"/>
<keyword evidence="1" id="KW-1133">Transmembrane helix</keyword>